<dbReference type="Pfam" id="PF00005">
    <property type="entry name" value="ABC_tran"/>
    <property type="match status" value="1"/>
</dbReference>
<dbReference type="InterPro" id="IPR017871">
    <property type="entry name" value="ABC_transporter-like_CS"/>
</dbReference>
<keyword evidence="4" id="KW-0067">ATP-binding</keyword>
<dbReference type="PANTHER" id="PTHR43335">
    <property type="entry name" value="ABC TRANSPORTER, ATP-BINDING PROTEIN"/>
    <property type="match status" value="1"/>
</dbReference>
<evidence type="ECO:0000313" key="5">
    <source>
        <dbReference type="EMBL" id="AJI21144.1"/>
    </source>
</evidence>
<dbReference type="SUPFAM" id="SSF52540">
    <property type="entry name" value="P-loop containing nucleoside triphosphate hydrolases"/>
    <property type="match status" value="1"/>
</dbReference>
<dbReference type="PROSITE" id="PS00211">
    <property type="entry name" value="ABC_TRANSPORTER_1"/>
    <property type="match status" value="1"/>
</dbReference>
<dbReference type="SMART" id="SM00382">
    <property type="entry name" value="AAA"/>
    <property type="match status" value="1"/>
</dbReference>
<evidence type="ECO:0000256" key="2">
    <source>
        <dbReference type="ARBA" id="ARBA00022448"/>
    </source>
</evidence>
<dbReference type="InterPro" id="IPR003439">
    <property type="entry name" value="ABC_transporter-like_ATP-bd"/>
</dbReference>
<dbReference type="RefSeq" id="WP_034654726.1">
    <property type="nucleotide sequence ID" value="NZ_BCVB01000013.1"/>
</dbReference>
<dbReference type="InterPro" id="IPR025302">
    <property type="entry name" value="DrrA1/2-like_C"/>
</dbReference>
<evidence type="ECO:0000256" key="1">
    <source>
        <dbReference type="ARBA" id="ARBA00005417"/>
    </source>
</evidence>
<sequence length="310" mass="35402">MYAIETSKLTKKYGSKTVVNGINLQVSQGEIYGFLGRNGAGKSTFINMLTGVSFPSAGEFTLLGQSDIDLELQKKIGVLPDYANFYDEMTALNHLRYFLKVNGHRFSKEYCSNVLKKVGLEGHEHQKVGKFSFGMKKKLGIAQAIVADPDLIFLDEPTSGVDVESALHIHELIRELQNQGKTIFMTSHNLNEVEKICTRVAIMKNGVILIEGTMEELRFQYQAKKTVMIKHDPYPNSHKEYIQQFFRTLSPEVEYHHMYTKVMLQKERNIPLIIRELIQCGIDIYQVHVEEPSLEEIFLQKNIVDHSQVS</sequence>
<dbReference type="Gene3D" id="3.40.50.300">
    <property type="entry name" value="P-loop containing nucleotide triphosphate hydrolases"/>
    <property type="match status" value="1"/>
</dbReference>
<comment type="similarity">
    <text evidence="1">Belongs to the ABC transporter superfamily.</text>
</comment>
<proteinExistence type="inferred from homology"/>
<dbReference type="PROSITE" id="PS50893">
    <property type="entry name" value="ABC_TRANSPORTER_2"/>
    <property type="match status" value="1"/>
</dbReference>
<dbReference type="GeneID" id="93640686"/>
<dbReference type="GO" id="GO:0005524">
    <property type="term" value="F:ATP binding"/>
    <property type="evidence" value="ECO:0007669"/>
    <property type="project" value="UniProtKB-KW"/>
</dbReference>
<dbReference type="CDD" id="cd03230">
    <property type="entry name" value="ABC_DR_subfamily_A"/>
    <property type="match status" value="1"/>
</dbReference>
<protein>
    <submittedName>
        <fullName evidence="5">ABC transporter family protein</fullName>
    </submittedName>
</protein>
<dbReference type="PANTHER" id="PTHR43335:SF4">
    <property type="entry name" value="ABC TRANSPORTER, ATP-BINDING PROTEIN"/>
    <property type="match status" value="1"/>
</dbReference>
<gene>
    <name evidence="5" type="ORF">BG04_2615</name>
</gene>
<keyword evidence="2" id="KW-0813">Transport</keyword>
<evidence type="ECO:0000313" key="6">
    <source>
        <dbReference type="Proteomes" id="UP000031829"/>
    </source>
</evidence>
<dbReference type="Pfam" id="PF13732">
    <property type="entry name" value="DrrA1-3_C"/>
    <property type="match status" value="1"/>
</dbReference>
<evidence type="ECO:0000256" key="3">
    <source>
        <dbReference type="ARBA" id="ARBA00022741"/>
    </source>
</evidence>
<evidence type="ECO:0000256" key="4">
    <source>
        <dbReference type="ARBA" id="ARBA00022840"/>
    </source>
</evidence>
<dbReference type="HOGENOM" id="CLU_000604_1_2_9"/>
<accession>A0A0B6AMT4</accession>
<keyword evidence="3" id="KW-0547">Nucleotide-binding</keyword>
<dbReference type="AlphaFoldDB" id="A0A0B6AMT4"/>
<dbReference type="KEGG" id="bmeg:BG04_2615"/>
<dbReference type="InterPro" id="IPR027417">
    <property type="entry name" value="P-loop_NTPase"/>
</dbReference>
<dbReference type="InterPro" id="IPR003593">
    <property type="entry name" value="AAA+_ATPase"/>
</dbReference>
<organism evidence="5 6">
    <name type="scientific">Priestia megaterium (strain ATCC 14581 / DSM 32 / CCUG 1817 / JCM 2506 / NBRC 15308 / NCIMB 9376 / NCTC 10342 / NRRL B-14308 / VKM B-512 / Ford 19)</name>
    <name type="common">Bacillus megaterium</name>
    <dbReference type="NCBI Taxonomy" id="1348623"/>
    <lineage>
        <taxon>Bacteria</taxon>
        <taxon>Bacillati</taxon>
        <taxon>Bacillota</taxon>
        <taxon>Bacilli</taxon>
        <taxon>Bacillales</taxon>
        <taxon>Bacillaceae</taxon>
        <taxon>Priestia</taxon>
    </lineage>
</organism>
<dbReference type="EMBL" id="CP009920">
    <property type="protein sequence ID" value="AJI21144.1"/>
    <property type="molecule type" value="Genomic_DNA"/>
</dbReference>
<reference evidence="5 6" key="1">
    <citation type="journal article" date="2015" name="Genome Announc.">
        <title>Complete genome sequences for 35 biothreat assay-relevant bacillus species.</title>
        <authorList>
            <person name="Johnson S.L."/>
            <person name="Daligault H.E."/>
            <person name="Davenport K.W."/>
            <person name="Jaissle J."/>
            <person name="Frey K.G."/>
            <person name="Ladner J.T."/>
            <person name="Broomall S.M."/>
            <person name="Bishop-Lilly K.A."/>
            <person name="Bruce D.C."/>
            <person name="Gibbons H.S."/>
            <person name="Coyne S.R."/>
            <person name="Lo C.C."/>
            <person name="Meincke L."/>
            <person name="Munk A.C."/>
            <person name="Koroleva G.I."/>
            <person name="Rosenzweig C.N."/>
            <person name="Palacios G.F."/>
            <person name="Redden C.L."/>
            <person name="Minogue T.D."/>
            <person name="Chain P.S."/>
        </authorList>
    </citation>
    <scope>NUCLEOTIDE SEQUENCE [LARGE SCALE GENOMIC DNA]</scope>
    <source>
        <strain evidence="6">ATCC 14581 / DSM 32 / JCM 2506 / NBRC 15308 / NCIMB 9376 / NCTC 10342 / NRRL B-14308 / VKM B-512</strain>
    </source>
</reference>
<dbReference type="Proteomes" id="UP000031829">
    <property type="component" value="Chromosome"/>
</dbReference>
<name>A0A0B6AMT4_PRIM2</name>
<dbReference type="GO" id="GO:0016887">
    <property type="term" value="F:ATP hydrolysis activity"/>
    <property type="evidence" value="ECO:0007669"/>
    <property type="project" value="InterPro"/>
</dbReference>